<evidence type="ECO:0000259" key="2">
    <source>
        <dbReference type="Pfam" id="PF06985"/>
    </source>
</evidence>
<organism evidence="3 4">
    <name type="scientific">Phascolomyces articulosus</name>
    <dbReference type="NCBI Taxonomy" id="60185"/>
    <lineage>
        <taxon>Eukaryota</taxon>
        <taxon>Fungi</taxon>
        <taxon>Fungi incertae sedis</taxon>
        <taxon>Mucoromycota</taxon>
        <taxon>Mucoromycotina</taxon>
        <taxon>Mucoromycetes</taxon>
        <taxon>Mucorales</taxon>
        <taxon>Lichtheimiaceae</taxon>
        <taxon>Phascolomyces</taxon>
    </lineage>
</organism>
<reference evidence="3" key="1">
    <citation type="journal article" date="2022" name="IScience">
        <title>Evolution of zygomycete secretomes and the origins of terrestrial fungal ecologies.</title>
        <authorList>
            <person name="Chang Y."/>
            <person name="Wang Y."/>
            <person name="Mondo S."/>
            <person name="Ahrendt S."/>
            <person name="Andreopoulos W."/>
            <person name="Barry K."/>
            <person name="Beard J."/>
            <person name="Benny G.L."/>
            <person name="Blankenship S."/>
            <person name="Bonito G."/>
            <person name="Cuomo C."/>
            <person name="Desiro A."/>
            <person name="Gervers K.A."/>
            <person name="Hundley H."/>
            <person name="Kuo A."/>
            <person name="LaButti K."/>
            <person name="Lang B.F."/>
            <person name="Lipzen A."/>
            <person name="O'Donnell K."/>
            <person name="Pangilinan J."/>
            <person name="Reynolds N."/>
            <person name="Sandor L."/>
            <person name="Smith M.E."/>
            <person name="Tsang A."/>
            <person name="Grigoriev I.V."/>
            <person name="Stajich J.E."/>
            <person name="Spatafora J.W."/>
        </authorList>
    </citation>
    <scope>NUCLEOTIDE SEQUENCE</scope>
    <source>
        <strain evidence="3">RSA 2281</strain>
    </source>
</reference>
<keyword evidence="1" id="KW-0472">Membrane</keyword>
<dbReference type="Proteomes" id="UP001209540">
    <property type="component" value="Unassembled WGS sequence"/>
</dbReference>
<keyword evidence="1" id="KW-1133">Transmembrane helix</keyword>
<keyword evidence="4" id="KW-1185">Reference proteome</keyword>
<dbReference type="AlphaFoldDB" id="A0AAD5K022"/>
<protein>
    <recommendedName>
        <fullName evidence="2">Heterokaryon incompatibility domain-containing protein</fullName>
    </recommendedName>
</protein>
<proteinExistence type="predicted"/>
<gene>
    <name evidence="3" type="ORF">BDA99DRAFT_537754</name>
</gene>
<sequence>MCIVRENQYSNLSIIIIIILYITYCRNQTTVDLVDTTSHCLNASGGNYRPNLLVRVSDWKTVPGTEAKDGYCALSYCWDQSGEVVERDDGSGEYDCIDNSKHCIVDGCNVDKDLLVLSDKEKRDGHVIRCKPVCETTTVKDVSYNELLQQLCKDFQIHYLWYDKLCIDQSNREIKLKEIKQMHRIYSNALYTIALVPEVHINEPEDFDEYNPHCGTKALFYANENMMRSHWYKRSWTLEEVMRSKYILVVANDLSILHFGLNVAPDGTPTVMNTVRNYNLPSWCGIYGRHTHNFVVPTTSNRLINSPHIVDATMRMHIKTNYYWRISPTLCKLGPFSSEIPDENIASEQYERILIERRNGQWKSMTVDKDTILMEWFVTMKAMLGYFVTHYHQHEENSSPTKIRPLSLTECCVECFVLPILLNAYIPVHKVPDGQPVTTTIGIISQYIYSYCLPVFKKCTENNDTDKQCYKAIGVYMLGFGLDIEGAKNSWCHCVGKERAYTGNQEEILQTLFEDYHHDGDIKEFIIE</sequence>
<dbReference type="EMBL" id="JAIXMP010000014">
    <property type="protein sequence ID" value="KAI9262410.1"/>
    <property type="molecule type" value="Genomic_DNA"/>
</dbReference>
<evidence type="ECO:0000313" key="4">
    <source>
        <dbReference type="Proteomes" id="UP001209540"/>
    </source>
</evidence>
<dbReference type="Pfam" id="PF06985">
    <property type="entry name" value="HET"/>
    <property type="match status" value="1"/>
</dbReference>
<keyword evidence="1" id="KW-0812">Transmembrane</keyword>
<dbReference type="PANTHER" id="PTHR33112:SF16">
    <property type="entry name" value="HETEROKARYON INCOMPATIBILITY DOMAIN-CONTAINING PROTEIN"/>
    <property type="match status" value="1"/>
</dbReference>
<feature type="domain" description="Heterokaryon incompatibility" evidence="2">
    <location>
        <begin position="71"/>
        <end position="240"/>
    </location>
</feature>
<dbReference type="PANTHER" id="PTHR33112">
    <property type="entry name" value="DOMAIN PROTEIN, PUTATIVE-RELATED"/>
    <property type="match status" value="1"/>
</dbReference>
<reference evidence="3" key="2">
    <citation type="submission" date="2023-02" db="EMBL/GenBank/DDBJ databases">
        <authorList>
            <consortium name="DOE Joint Genome Institute"/>
            <person name="Mondo S.J."/>
            <person name="Chang Y."/>
            <person name="Wang Y."/>
            <person name="Ahrendt S."/>
            <person name="Andreopoulos W."/>
            <person name="Barry K."/>
            <person name="Beard J."/>
            <person name="Benny G.L."/>
            <person name="Blankenship S."/>
            <person name="Bonito G."/>
            <person name="Cuomo C."/>
            <person name="Desiro A."/>
            <person name="Gervers K.A."/>
            <person name="Hundley H."/>
            <person name="Kuo A."/>
            <person name="LaButti K."/>
            <person name="Lang B.F."/>
            <person name="Lipzen A."/>
            <person name="O'Donnell K."/>
            <person name="Pangilinan J."/>
            <person name="Reynolds N."/>
            <person name="Sandor L."/>
            <person name="Smith M.W."/>
            <person name="Tsang A."/>
            <person name="Grigoriev I.V."/>
            <person name="Stajich J.E."/>
            <person name="Spatafora J.W."/>
        </authorList>
    </citation>
    <scope>NUCLEOTIDE SEQUENCE</scope>
    <source>
        <strain evidence="3">RSA 2281</strain>
    </source>
</reference>
<feature type="transmembrane region" description="Helical" evidence="1">
    <location>
        <begin position="7"/>
        <end position="24"/>
    </location>
</feature>
<comment type="caution">
    <text evidence="3">The sequence shown here is derived from an EMBL/GenBank/DDBJ whole genome shotgun (WGS) entry which is preliminary data.</text>
</comment>
<evidence type="ECO:0000313" key="3">
    <source>
        <dbReference type="EMBL" id="KAI9262410.1"/>
    </source>
</evidence>
<dbReference type="InterPro" id="IPR010730">
    <property type="entry name" value="HET"/>
</dbReference>
<accession>A0AAD5K022</accession>
<name>A0AAD5K022_9FUNG</name>
<evidence type="ECO:0000256" key="1">
    <source>
        <dbReference type="SAM" id="Phobius"/>
    </source>
</evidence>